<feature type="compositionally biased region" description="Low complexity" evidence="2">
    <location>
        <begin position="818"/>
        <end position="828"/>
    </location>
</feature>
<dbReference type="RefSeq" id="WP_309940653.1">
    <property type="nucleotide sequence ID" value="NZ_AP025306.1"/>
</dbReference>
<keyword evidence="4" id="KW-1185">Reference proteome</keyword>
<organism evidence="3 4">
    <name type="scientific">Aureibacter tunicatorum</name>
    <dbReference type="NCBI Taxonomy" id="866807"/>
    <lineage>
        <taxon>Bacteria</taxon>
        <taxon>Pseudomonadati</taxon>
        <taxon>Bacteroidota</taxon>
        <taxon>Cytophagia</taxon>
        <taxon>Cytophagales</taxon>
        <taxon>Persicobacteraceae</taxon>
        <taxon>Aureibacter</taxon>
    </lineage>
</organism>
<evidence type="ECO:0000256" key="1">
    <source>
        <dbReference type="SAM" id="Coils"/>
    </source>
</evidence>
<feature type="compositionally biased region" description="Polar residues" evidence="2">
    <location>
        <begin position="829"/>
        <end position="840"/>
    </location>
</feature>
<accession>A0AAE3XRB9</accession>
<dbReference type="Proteomes" id="UP001185092">
    <property type="component" value="Unassembled WGS sequence"/>
</dbReference>
<reference evidence="3" key="1">
    <citation type="submission" date="2023-07" db="EMBL/GenBank/DDBJ databases">
        <title>Genomic Encyclopedia of Type Strains, Phase IV (KMG-IV): sequencing the most valuable type-strain genomes for metagenomic binning, comparative biology and taxonomic classification.</title>
        <authorList>
            <person name="Goeker M."/>
        </authorList>
    </citation>
    <scope>NUCLEOTIDE SEQUENCE</scope>
    <source>
        <strain evidence="3">DSM 26174</strain>
    </source>
</reference>
<keyword evidence="1" id="KW-0175">Coiled coil</keyword>
<feature type="compositionally biased region" description="Low complexity" evidence="2">
    <location>
        <begin position="841"/>
        <end position="855"/>
    </location>
</feature>
<comment type="caution">
    <text evidence="3">The sequence shown here is derived from an EMBL/GenBank/DDBJ whole genome shotgun (WGS) entry which is preliminary data.</text>
</comment>
<protein>
    <submittedName>
        <fullName evidence="3">Uncharacterized protein</fullName>
    </submittedName>
</protein>
<feature type="region of interest" description="Disordered" evidence="2">
    <location>
        <begin position="808"/>
        <end position="857"/>
    </location>
</feature>
<gene>
    <name evidence="3" type="ORF">HNQ88_003675</name>
</gene>
<sequence>MELYKGKSLYSLQTEKRDELSKDLQSAISIHPPGYFLDKLNASKNKHADKIKVKEAKSLLNNLSQRLKESADTIPFTRYRALDIDWNSVVPTNIYDKDLDLQFTKKMFEDSWGQKPDDQKTIHDFYSQDITANDYLVESENKSIKFSGLKIPLLTLNQNACLFEKDDEGYLLIGKELNFIKDYDNSWDRVKRIYKVKVIDKFTFDLSYDPISVFGHFKPITLPNEINPLNRESDAINLANLSIESDPPNLPQIGNPIGSDVGLPPHRWRISIDRPIDLKLPTNFESEKDLWEKLEKLPDSAIVNIESVKNKVLLWLDGIEADYKREELLKRYNSEELGYKLSIAIPKENEYREIALGPQKGNSHEINATHAHTLTLPKYEFAEIPSQSHIAIDKASNRQYLLQLRKGSEFENKDIATNKDWEEIWNEHIVGVQLLHPSDINEILSEENSSISDRYSIGRNEARLILEKYRLLVSEKDVLSGHISVVEKLFDSLSASSEAALSINYDELSNIKLNSISKRLLDLKKRALEIDQLLHQLQADASELGYKLFLKSPDNGLSDNGQTYSPYKHESKAPDHIKNLKIPIPQPGNLYKVTIKALTWTEVHTKRVKRKERNGRTWYGRRKYKWVTKTIRENIQRRDSYTSYIPINPGEEIWETHKNQLIAAGKKVFILKKLNGEYISNDGPSLIDLMERAIVDEEYRKNLVVFIPVYDYSFASGNVITHYDVINRPMPGMSPISLPQIHLKEHLEYRRTLAGTELGELSSSISLSPGEKREITYQRRFENKLDKRKTIKNFLDITTGNDTSFEQKLEEEVRTESNDSSSESSNLSGQASGTNGQVSGSASYSENSQDSSSLSEFTKDFQSTADKAARRYSKSVKDETVEDISEIISSSNEESVSMSIENINQGVSLNLMFHKLYNAYYAGVFMKDFEIQITHPIEVIQDTGITHKVNISRSKSESLYEYLNDFIQVAAYGVSQESESNIFKLVCQSITQVINNDYLRDLNEVFSMSSSNGADSLSPAPSDVMKSILINNHPISTHFISLPSKATYVDSLLGVNPSTEPYSEAMRMEQLRRASMETNLIEAQKELLERNSQLNLVKNNTFTARKEENQVQIQFESELSQGNWLAMHKNSVIGLVNSQNETIPTIDNDIDINLIRIVDLVNLKEIRQN</sequence>
<evidence type="ECO:0000256" key="2">
    <source>
        <dbReference type="SAM" id="MobiDB-lite"/>
    </source>
</evidence>
<feature type="coiled-coil region" evidence="1">
    <location>
        <begin position="37"/>
        <end position="73"/>
    </location>
</feature>
<evidence type="ECO:0000313" key="3">
    <source>
        <dbReference type="EMBL" id="MDR6240599.1"/>
    </source>
</evidence>
<proteinExistence type="predicted"/>
<dbReference type="AlphaFoldDB" id="A0AAE3XRB9"/>
<evidence type="ECO:0000313" key="4">
    <source>
        <dbReference type="Proteomes" id="UP001185092"/>
    </source>
</evidence>
<dbReference type="EMBL" id="JAVDQD010000005">
    <property type="protein sequence ID" value="MDR6240599.1"/>
    <property type="molecule type" value="Genomic_DNA"/>
</dbReference>
<name>A0AAE3XRB9_9BACT</name>
<feature type="compositionally biased region" description="Basic and acidic residues" evidence="2">
    <location>
        <begin position="808"/>
        <end position="817"/>
    </location>
</feature>